<evidence type="ECO:0000313" key="3">
    <source>
        <dbReference type="Proteomes" id="UP001159363"/>
    </source>
</evidence>
<organism evidence="2 3">
    <name type="scientific">Dryococelus australis</name>
    <dbReference type="NCBI Taxonomy" id="614101"/>
    <lineage>
        <taxon>Eukaryota</taxon>
        <taxon>Metazoa</taxon>
        <taxon>Ecdysozoa</taxon>
        <taxon>Arthropoda</taxon>
        <taxon>Hexapoda</taxon>
        <taxon>Insecta</taxon>
        <taxon>Pterygota</taxon>
        <taxon>Neoptera</taxon>
        <taxon>Polyneoptera</taxon>
        <taxon>Phasmatodea</taxon>
        <taxon>Verophasmatodea</taxon>
        <taxon>Anareolatae</taxon>
        <taxon>Phasmatidae</taxon>
        <taxon>Eurycanthinae</taxon>
        <taxon>Dryococelus</taxon>
    </lineage>
</organism>
<gene>
    <name evidence="2" type="ORF">PR048_031508</name>
</gene>
<keyword evidence="3" id="KW-1185">Reference proteome</keyword>
<protein>
    <submittedName>
        <fullName evidence="2">Uncharacterized protein</fullName>
    </submittedName>
</protein>
<comment type="caution">
    <text evidence="2">The sequence shown here is derived from an EMBL/GenBank/DDBJ whole genome shotgun (WGS) entry which is preliminary data.</text>
</comment>
<evidence type="ECO:0000256" key="1">
    <source>
        <dbReference type="SAM" id="MobiDB-lite"/>
    </source>
</evidence>
<feature type="region of interest" description="Disordered" evidence="1">
    <location>
        <begin position="1"/>
        <end position="41"/>
    </location>
</feature>
<accession>A0ABQ9G5H6</accession>
<sequence>MQKSWDNRRIVQQQRGHQATDRQRKVSGGQDPRECRLKNSDEQLGNKMRKFWEAQYQPPRSSDLNPLDLYLLGHLKALVYATPEDDVGTLRNRIEAGCETIRNCPGIHQHIRVSMQRRPTEVRVKSQYEVPTSKGFPTSRIKNDELKYSGAWRRRRGRDGSSLEQMSTGSETDFLVPSWRHHGSRDILTIELGHSAVTKWSLRCAEKLPALRRITQSRVPLLAGVSVRLFGAQLELDFPVDFLMAHRTDRTVKSDLEDRSSLDFSEHSHWKINTRFLATSERISIELSAGFLITLSNEELLMALLARASVRTAALLLCYLAAEVELRSAPVSRQAAESKKPYTLEEITSGAFSARGFNGTWISAKAMMTSEKTDNQERDALAATLHAIAAFQYIASPNRVTSRYFEESLCTPTIRDGEPYSVSGYSLVGNVSDIVVSREVFSGWFRFSHHRITSLHLVHLASPPFRETSIEATQLVLITKRRCFTVFLSRSCQPITTELQKKKRQFSGCQQEMAVTSSGKRNGWLNSRLSDDENDPFFWRSFWVIKTLPALTCMLMYTPLSTPSYTFVVMVQIADSSTEYHPASH</sequence>
<dbReference type="Proteomes" id="UP001159363">
    <property type="component" value="Chromosome 14"/>
</dbReference>
<reference evidence="2 3" key="1">
    <citation type="submission" date="2023-02" db="EMBL/GenBank/DDBJ databases">
        <title>LHISI_Scaffold_Assembly.</title>
        <authorList>
            <person name="Stuart O.P."/>
            <person name="Cleave R."/>
            <person name="Magrath M.J.L."/>
            <person name="Mikheyev A.S."/>
        </authorList>
    </citation>
    <scope>NUCLEOTIDE SEQUENCE [LARGE SCALE GENOMIC DNA]</scope>
    <source>
        <strain evidence="2">Daus_M_001</strain>
        <tissue evidence="2">Leg muscle</tissue>
    </source>
</reference>
<dbReference type="InterPro" id="IPR036397">
    <property type="entry name" value="RNaseH_sf"/>
</dbReference>
<evidence type="ECO:0000313" key="2">
    <source>
        <dbReference type="EMBL" id="KAJ8867705.1"/>
    </source>
</evidence>
<name>A0ABQ9G5H6_9NEOP</name>
<dbReference type="Gene3D" id="3.30.420.10">
    <property type="entry name" value="Ribonuclease H-like superfamily/Ribonuclease H"/>
    <property type="match status" value="1"/>
</dbReference>
<dbReference type="EMBL" id="JARBHB010000015">
    <property type="protein sequence ID" value="KAJ8867705.1"/>
    <property type="molecule type" value="Genomic_DNA"/>
</dbReference>
<feature type="compositionally biased region" description="Basic and acidic residues" evidence="1">
    <location>
        <begin position="31"/>
        <end position="41"/>
    </location>
</feature>
<proteinExistence type="predicted"/>